<keyword evidence="2" id="KW-0812">Transmembrane</keyword>
<name>A0A919F8X8_9XANT</name>
<dbReference type="AlphaFoldDB" id="A0A919F8X8"/>
<organism evidence="3 4">
    <name type="scientific">Xanthomonas boreopolis</name>
    <dbReference type="NCBI Taxonomy" id="86183"/>
    <lineage>
        <taxon>Bacteria</taxon>
        <taxon>Pseudomonadati</taxon>
        <taxon>Pseudomonadota</taxon>
        <taxon>Gammaproteobacteria</taxon>
        <taxon>Lysobacterales</taxon>
        <taxon>Lysobacteraceae</taxon>
        <taxon>Xanthomonas</taxon>
    </lineage>
</organism>
<reference evidence="3" key="2">
    <citation type="submission" date="2020-09" db="EMBL/GenBank/DDBJ databases">
        <authorList>
            <person name="Sun Q."/>
            <person name="Ohkuma M."/>
        </authorList>
    </citation>
    <scope>NUCLEOTIDE SEQUENCE</scope>
    <source>
        <strain evidence="3">JCM 13306</strain>
    </source>
</reference>
<keyword evidence="4" id="KW-1185">Reference proteome</keyword>
<evidence type="ECO:0000313" key="3">
    <source>
        <dbReference type="EMBL" id="GHH56099.1"/>
    </source>
</evidence>
<reference evidence="3" key="1">
    <citation type="journal article" date="2014" name="Int. J. Syst. Evol. Microbiol.">
        <title>Complete genome sequence of Corynebacterium casei LMG S-19264T (=DSM 44701T), isolated from a smear-ripened cheese.</title>
        <authorList>
            <consortium name="US DOE Joint Genome Institute (JGI-PGF)"/>
            <person name="Walter F."/>
            <person name="Albersmeier A."/>
            <person name="Kalinowski J."/>
            <person name="Ruckert C."/>
        </authorList>
    </citation>
    <scope>NUCLEOTIDE SEQUENCE</scope>
    <source>
        <strain evidence="3">JCM 13306</strain>
    </source>
</reference>
<feature type="compositionally biased region" description="Low complexity" evidence="1">
    <location>
        <begin position="1"/>
        <end position="10"/>
    </location>
</feature>
<keyword evidence="2" id="KW-1133">Transmembrane helix</keyword>
<protein>
    <submittedName>
        <fullName evidence="3">Uncharacterized protein</fullName>
    </submittedName>
</protein>
<proteinExistence type="predicted"/>
<evidence type="ECO:0000256" key="2">
    <source>
        <dbReference type="SAM" id="Phobius"/>
    </source>
</evidence>
<accession>A0A919F8X8</accession>
<evidence type="ECO:0000256" key="1">
    <source>
        <dbReference type="SAM" id="MobiDB-lite"/>
    </source>
</evidence>
<keyword evidence="2" id="KW-0472">Membrane</keyword>
<comment type="caution">
    <text evidence="3">The sequence shown here is derived from an EMBL/GenBank/DDBJ whole genome shotgun (WGS) entry which is preliminary data.</text>
</comment>
<evidence type="ECO:0000313" key="4">
    <source>
        <dbReference type="Proteomes" id="UP000623958"/>
    </source>
</evidence>
<dbReference type="RefSeq" id="WP_434029521.1">
    <property type="nucleotide sequence ID" value="NZ_BNBA01000020.1"/>
</dbReference>
<feature type="transmembrane region" description="Helical" evidence="2">
    <location>
        <begin position="38"/>
        <end position="59"/>
    </location>
</feature>
<feature type="region of interest" description="Disordered" evidence="1">
    <location>
        <begin position="1"/>
        <end position="21"/>
    </location>
</feature>
<dbReference type="Proteomes" id="UP000623958">
    <property type="component" value="Unassembled WGS sequence"/>
</dbReference>
<dbReference type="EMBL" id="BNBA01000020">
    <property type="protein sequence ID" value="GHH56099.1"/>
    <property type="molecule type" value="Genomic_DNA"/>
</dbReference>
<gene>
    <name evidence="3" type="ORF">GCM10009090_25300</name>
</gene>
<sequence length="111" mass="12029">MSSPTPIITPKPKKQAATSIKPQGFESPKVMIKKYTTYLWILVAGLPTLYTSILALGPVPERMKSILWGTAAFGLLCSWIRQRIEAQHVVLTEADAAADLAGAPRPDNPDA</sequence>